<dbReference type="InterPro" id="IPR002575">
    <property type="entry name" value="Aminoglycoside_PTrfase"/>
</dbReference>
<dbReference type="PATRIC" id="fig|679936.5.peg.945"/>
<dbReference type="Gene3D" id="3.30.200.20">
    <property type="entry name" value="Phosphorylase Kinase, domain 1"/>
    <property type="match status" value="1"/>
</dbReference>
<dbReference type="PANTHER" id="PTHR21064:SF6">
    <property type="entry name" value="AMINOGLYCOSIDE PHOSPHOTRANSFERASE DOMAIN-CONTAINING PROTEIN"/>
    <property type="match status" value="1"/>
</dbReference>
<feature type="domain" description="Aminoglycoside phosphotransferase" evidence="2">
    <location>
        <begin position="36"/>
        <end position="263"/>
    </location>
</feature>
<organism evidence="3 4">
    <name type="scientific">Sulfobacillus acidophilus (strain ATCC 700253 / DSM 10332 / NAL)</name>
    <dbReference type="NCBI Taxonomy" id="679936"/>
    <lineage>
        <taxon>Bacteria</taxon>
        <taxon>Bacillati</taxon>
        <taxon>Bacillota</taxon>
        <taxon>Clostridia</taxon>
        <taxon>Eubacteriales</taxon>
        <taxon>Clostridiales Family XVII. Incertae Sedis</taxon>
        <taxon>Sulfobacillus</taxon>
    </lineage>
</organism>
<reference evidence="4" key="1">
    <citation type="submission" date="2011-12" db="EMBL/GenBank/DDBJ databases">
        <title>The complete genome of chromosome of Sulfobacillus acidophilus DSM 10332.</title>
        <authorList>
            <person name="Lucas S."/>
            <person name="Han J."/>
            <person name="Lapidus A."/>
            <person name="Bruce D."/>
            <person name="Goodwin L."/>
            <person name="Pitluck S."/>
            <person name="Peters L."/>
            <person name="Kyrpides N."/>
            <person name="Mavromatis K."/>
            <person name="Ivanova N."/>
            <person name="Mikhailova N."/>
            <person name="Chertkov O."/>
            <person name="Saunders E."/>
            <person name="Detter J.C."/>
            <person name="Tapia R."/>
            <person name="Han C."/>
            <person name="Land M."/>
            <person name="Hauser L."/>
            <person name="Markowitz V."/>
            <person name="Cheng J.-F."/>
            <person name="Hugenholtz P."/>
            <person name="Woyke T."/>
            <person name="Wu D."/>
            <person name="Pukall R."/>
            <person name="Gehrich-Schroeter G."/>
            <person name="Schneider S."/>
            <person name="Klenk H.-P."/>
            <person name="Eisen J.A."/>
        </authorList>
    </citation>
    <scope>NUCLEOTIDE SEQUENCE [LARGE SCALE GENOMIC DNA]</scope>
    <source>
        <strain evidence="4">ATCC 700253 / DSM 10332 / NAL</strain>
    </source>
</reference>
<dbReference type="KEGG" id="sap:Sulac_0892"/>
<dbReference type="Proteomes" id="UP000005439">
    <property type="component" value="Chromosome"/>
</dbReference>
<dbReference type="InterPro" id="IPR050249">
    <property type="entry name" value="Pseudomonas-type_ThrB"/>
</dbReference>
<accession>G8TS69</accession>
<name>G8TS69_SULAD</name>
<dbReference type="InterPro" id="IPR011009">
    <property type="entry name" value="Kinase-like_dom_sf"/>
</dbReference>
<dbReference type="GO" id="GO:0009088">
    <property type="term" value="P:threonine biosynthetic process"/>
    <property type="evidence" value="ECO:0007669"/>
    <property type="project" value="TreeGrafter"/>
</dbReference>
<evidence type="ECO:0000259" key="2">
    <source>
        <dbReference type="Pfam" id="PF01636"/>
    </source>
</evidence>
<dbReference type="Gene3D" id="3.90.1200.10">
    <property type="match status" value="1"/>
</dbReference>
<dbReference type="HOGENOM" id="CLU_044821_0_0_9"/>
<reference evidence="3 4" key="2">
    <citation type="journal article" date="2012" name="Stand. Genomic Sci.">
        <title>Complete genome sequence of the moderately thermophilic mineral-sulfide-oxidizing firmicute Sulfobacillus acidophilus type strain (NAL(T)).</title>
        <authorList>
            <person name="Anderson I."/>
            <person name="Chertkov O."/>
            <person name="Chen A."/>
            <person name="Saunders E."/>
            <person name="Lapidus A."/>
            <person name="Nolan M."/>
            <person name="Lucas S."/>
            <person name="Hammon N."/>
            <person name="Deshpande S."/>
            <person name="Cheng J.F."/>
            <person name="Han C."/>
            <person name="Tapia R."/>
            <person name="Goodwin L.A."/>
            <person name="Pitluck S."/>
            <person name="Liolios K."/>
            <person name="Pagani I."/>
            <person name="Ivanova N."/>
            <person name="Mikhailova N."/>
            <person name="Pati A."/>
            <person name="Palaniappan K."/>
            <person name="Land M."/>
            <person name="Pan C."/>
            <person name="Rohde M."/>
            <person name="Pukall R."/>
            <person name="Goker M."/>
            <person name="Detter J.C."/>
            <person name="Woyke T."/>
            <person name="Bristow J."/>
            <person name="Eisen J.A."/>
            <person name="Markowitz V."/>
            <person name="Hugenholtz P."/>
            <person name="Kyrpides N.C."/>
            <person name="Klenk H.P."/>
            <person name="Mavromatis K."/>
        </authorList>
    </citation>
    <scope>NUCLEOTIDE SEQUENCE [LARGE SCALE GENOMIC DNA]</scope>
    <source>
        <strain evidence="4">ATCC 700253 / DSM 10332 / NAL</strain>
    </source>
</reference>
<protein>
    <submittedName>
        <fullName evidence="3">Aminoglycoside phosphotransferase</fullName>
    </submittedName>
</protein>
<evidence type="ECO:0000256" key="1">
    <source>
        <dbReference type="ARBA" id="ARBA00038240"/>
    </source>
</evidence>
<dbReference type="PANTHER" id="PTHR21064">
    <property type="entry name" value="AMINOGLYCOSIDE PHOSPHOTRANSFERASE DOMAIN-CONTAINING PROTEIN-RELATED"/>
    <property type="match status" value="1"/>
</dbReference>
<dbReference type="SUPFAM" id="SSF56112">
    <property type="entry name" value="Protein kinase-like (PK-like)"/>
    <property type="match status" value="1"/>
</dbReference>
<dbReference type="STRING" id="679936.Sulac_0892"/>
<proteinExistence type="inferred from homology"/>
<dbReference type="Pfam" id="PF01636">
    <property type="entry name" value="APH"/>
    <property type="match status" value="1"/>
</dbReference>
<comment type="similarity">
    <text evidence="1">Belongs to the pseudomonas-type ThrB family.</text>
</comment>
<dbReference type="EMBL" id="CP003179">
    <property type="protein sequence ID" value="AEW04395.1"/>
    <property type="molecule type" value="Genomic_DNA"/>
</dbReference>
<keyword evidence="4" id="KW-1185">Reference proteome</keyword>
<sequence length="325" mass="37650">MEKVLHSLIAPDALIEIIRRGWGIPLSEGRLLWRGLNDTYLVTGHHETVVARLYRAGWRSRQQVLDEHRLLFYLAREGMAVSEPRLRANGSTVAWVEAPEGVRILSLFSYAAGEPPILTPETGWRMGQSLAGLHRTLTSQTAGRRPYFQRLDGVVHSLWRMLRLCGWTAEERQRIERVLEDLASRLSSKPLTGSVIHGDFQPQNVHQAQDRLILLDFDWISEGPWIWDVASFAEAVITECGPDWPGIVGPFIHAYQMGWPRPRQEWHLLPAVRRLRQLWLWALYLRYPEVFGGFWCRERTRRAWLDRLVAPELDYGLMDLCRDFG</sequence>
<gene>
    <name evidence="3" type="ordered locus">Sulac_0892</name>
</gene>
<dbReference type="GO" id="GO:0004413">
    <property type="term" value="F:homoserine kinase activity"/>
    <property type="evidence" value="ECO:0007669"/>
    <property type="project" value="TreeGrafter"/>
</dbReference>
<evidence type="ECO:0000313" key="4">
    <source>
        <dbReference type="Proteomes" id="UP000005439"/>
    </source>
</evidence>
<evidence type="ECO:0000313" key="3">
    <source>
        <dbReference type="EMBL" id="AEW04395.1"/>
    </source>
</evidence>
<dbReference type="AlphaFoldDB" id="G8TS69"/>